<comment type="caution">
    <text evidence="1">The sequence shown here is derived from an EMBL/GenBank/DDBJ whole genome shotgun (WGS) entry which is preliminary data.</text>
</comment>
<dbReference type="AlphaFoldDB" id="A0AAD4SSY9"/>
<reference evidence="1" key="1">
    <citation type="submission" date="2022-04" db="EMBL/GenBank/DDBJ databases">
        <title>A functionally conserved STORR gene fusion in Papaver species that diverged 16.8 million years ago.</title>
        <authorList>
            <person name="Catania T."/>
        </authorList>
    </citation>
    <scope>NUCLEOTIDE SEQUENCE</scope>
    <source>
        <strain evidence="1">S-188037</strain>
    </source>
</reference>
<proteinExistence type="predicted"/>
<protein>
    <submittedName>
        <fullName evidence="1">Uncharacterized protein</fullName>
    </submittedName>
</protein>
<evidence type="ECO:0000313" key="2">
    <source>
        <dbReference type="Proteomes" id="UP001202328"/>
    </source>
</evidence>
<sequence length="84" mass="9590">MYMYITQSSQLLRSDEGRSLICSDTDYTVVHLRQDELLAGVIFTLCKVLKDRTEPLSRTGSTEEAGEYLGEDKLKLQDLVKKVF</sequence>
<keyword evidence="2" id="KW-1185">Reference proteome</keyword>
<evidence type="ECO:0000313" key="1">
    <source>
        <dbReference type="EMBL" id="KAI3922760.1"/>
    </source>
</evidence>
<name>A0AAD4SSY9_9MAGN</name>
<gene>
    <name evidence="1" type="ORF">MKW98_006891</name>
</gene>
<accession>A0AAD4SSY9</accession>
<dbReference type="Proteomes" id="UP001202328">
    <property type="component" value="Unassembled WGS sequence"/>
</dbReference>
<organism evidence="1 2">
    <name type="scientific">Papaver atlanticum</name>
    <dbReference type="NCBI Taxonomy" id="357466"/>
    <lineage>
        <taxon>Eukaryota</taxon>
        <taxon>Viridiplantae</taxon>
        <taxon>Streptophyta</taxon>
        <taxon>Embryophyta</taxon>
        <taxon>Tracheophyta</taxon>
        <taxon>Spermatophyta</taxon>
        <taxon>Magnoliopsida</taxon>
        <taxon>Ranunculales</taxon>
        <taxon>Papaveraceae</taxon>
        <taxon>Papaveroideae</taxon>
        <taxon>Papaver</taxon>
    </lineage>
</organism>
<dbReference type="EMBL" id="JAJJMB010008592">
    <property type="protein sequence ID" value="KAI3922760.1"/>
    <property type="molecule type" value="Genomic_DNA"/>
</dbReference>